<dbReference type="InParanoid" id="A0A482XNT5"/>
<dbReference type="InterPro" id="IPR013083">
    <property type="entry name" value="Znf_RING/FYVE/PHD"/>
</dbReference>
<keyword evidence="1" id="KW-0479">Metal-binding</keyword>
<gene>
    <name evidence="8" type="ORF">LSTR_LSTR011795</name>
</gene>
<evidence type="ECO:0008006" key="10">
    <source>
        <dbReference type="Google" id="ProtNLM"/>
    </source>
</evidence>
<keyword evidence="3" id="KW-0862">Zinc</keyword>
<accession>A0A482XNT5</accession>
<evidence type="ECO:0000259" key="7">
    <source>
        <dbReference type="PROSITE" id="PS50966"/>
    </source>
</evidence>
<evidence type="ECO:0000256" key="1">
    <source>
        <dbReference type="ARBA" id="ARBA00022723"/>
    </source>
</evidence>
<dbReference type="InterPro" id="IPR043145">
    <property type="entry name" value="Znf_ZZ_sf"/>
</dbReference>
<organism evidence="8 9">
    <name type="scientific">Laodelphax striatellus</name>
    <name type="common">Small brown planthopper</name>
    <name type="synonym">Delphax striatella</name>
    <dbReference type="NCBI Taxonomy" id="195883"/>
    <lineage>
        <taxon>Eukaryota</taxon>
        <taxon>Metazoa</taxon>
        <taxon>Ecdysozoa</taxon>
        <taxon>Arthropoda</taxon>
        <taxon>Hexapoda</taxon>
        <taxon>Insecta</taxon>
        <taxon>Pterygota</taxon>
        <taxon>Neoptera</taxon>
        <taxon>Paraneoptera</taxon>
        <taxon>Hemiptera</taxon>
        <taxon>Auchenorrhyncha</taxon>
        <taxon>Fulgoroidea</taxon>
        <taxon>Delphacidae</taxon>
        <taxon>Criomorphinae</taxon>
        <taxon>Laodelphax</taxon>
    </lineage>
</organism>
<reference evidence="8 9" key="1">
    <citation type="journal article" date="2017" name="Gigascience">
        <title>Genome sequence of the small brown planthopper, Laodelphax striatellus.</title>
        <authorList>
            <person name="Zhu J."/>
            <person name="Jiang F."/>
            <person name="Wang X."/>
            <person name="Yang P."/>
            <person name="Bao Y."/>
            <person name="Zhao W."/>
            <person name="Wang W."/>
            <person name="Lu H."/>
            <person name="Wang Q."/>
            <person name="Cui N."/>
            <person name="Li J."/>
            <person name="Chen X."/>
            <person name="Luo L."/>
            <person name="Yu J."/>
            <person name="Kang L."/>
            <person name="Cui F."/>
        </authorList>
    </citation>
    <scope>NUCLEOTIDE SEQUENCE [LARGE SCALE GENOMIC DNA]</scope>
    <source>
        <strain evidence="8">Lst14</strain>
    </source>
</reference>
<evidence type="ECO:0000256" key="3">
    <source>
        <dbReference type="ARBA" id="ARBA00022833"/>
    </source>
</evidence>
<dbReference type="InterPro" id="IPR039903">
    <property type="entry name" value="Zswim2"/>
</dbReference>
<dbReference type="GO" id="GO:0008270">
    <property type="term" value="F:zinc ion binding"/>
    <property type="evidence" value="ECO:0007669"/>
    <property type="project" value="UniProtKB-KW"/>
</dbReference>
<keyword evidence="2 4" id="KW-0863">Zinc-finger</keyword>
<name>A0A482XNT5_LAOST</name>
<dbReference type="PANTHER" id="PTHR21540">
    <property type="entry name" value="RING FINGER AND SWIM DOMAIN-CONTAINING PROTEIN 2"/>
    <property type="match status" value="1"/>
</dbReference>
<dbReference type="STRING" id="195883.A0A482XNT5"/>
<dbReference type="PROSITE" id="PS50966">
    <property type="entry name" value="ZF_SWIM"/>
    <property type="match status" value="1"/>
</dbReference>
<keyword evidence="9" id="KW-1185">Reference proteome</keyword>
<dbReference type="PROSITE" id="PS50089">
    <property type="entry name" value="ZF_RING_2"/>
    <property type="match status" value="1"/>
</dbReference>
<proteinExistence type="predicted"/>
<dbReference type="Pfam" id="PF04434">
    <property type="entry name" value="SWIM"/>
    <property type="match status" value="1"/>
</dbReference>
<dbReference type="Gene3D" id="3.30.60.90">
    <property type="match status" value="1"/>
</dbReference>
<dbReference type="Proteomes" id="UP000291343">
    <property type="component" value="Unassembled WGS sequence"/>
</dbReference>
<evidence type="ECO:0000259" key="6">
    <source>
        <dbReference type="PROSITE" id="PS50089"/>
    </source>
</evidence>
<feature type="domain" description="SWIM-type" evidence="7">
    <location>
        <begin position="34"/>
        <end position="67"/>
    </location>
</feature>
<dbReference type="InterPro" id="IPR007527">
    <property type="entry name" value="Znf_SWIM"/>
</dbReference>
<dbReference type="AlphaFoldDB" id="A0A482XNT5"/>
<feature type="compositionally biased region" description="Low complexity" evidence="5">
    <location>
        <begin position="405"/>
        <end position="415"/>
    </location>
</feature>
<dbReference type="EMBL" id="QKKF02004910">
    <property type="protein sequence ID" value="RZF47058.1"/>
    <property type="molecule type" value="Genomic_DNA"/>
</dbReference>
<protein>
    <recommendedName>
        <fullName evidence="10">SWIM-type domain-containing protein</fullName>
    </recommendedName>
</protein>
<evidence type="ECO:0000256" key="2">
    <source>
        <dbReference type="ARBA" id="ARBA00022771"/>
    </source>
</evidence>
<evidence type="ECO:0000313" key="8">
    <source>
        <dbReference type="EMBL" id="RZF47058.1"/>
    </source>
</evidence>
<feature type="region of interest" description="Disordered" evidence="5">
    <location>
        <begin position="388"/>
        <end position="456"/>
    </location>
</feature>
<dbReference type="PANTHER" id="PTHR21540:SF3">
    <property type="entry name" value="E3 UBIQUITIN-PROTEIN LIGASE ZSWIM2"/>
    <property type="match status" value="1"/>
</dbReference>
<evidence type="ECO:0000256" key="4">
    <source>
        <dbReference type="PROSITE-ProRule" id="PRU00175"/>
    </source>
</evidence>
<comment type="caution">
    <text evidence="8">The sequence shown here is derived from an EMBL/GenBank/DDBJ whole genome shotgun (WGS) entry which is preliminary data.</text>
</comment>
<evidence type="ECO:0000256" key="5">
    <source>
        <dbReference type="SAM" id="MobiDB-lite"/>
    </source>
</evidence>
<feature type="domain" description="RING-type" evidence="6">
    <location>
        <begin position="131"/>
        <end position="186"/>
    </location>
</feature>
<dbReference type="GO" id="GO:0061630">
    <property type="term" value="F:ubiquitin protein ligase activity"/>
    <property type="evidence" value="ECO:0007669"/>
    <property type="project" value="InterPro"/>
</dbReference>
<sequence length="563" mass="61413">MQRKVLDATVHLLMIRQNGPTAFTILDENDKLTYQVYLGDPHKCSCKYFQRINELCAHICWVLLKKLQLSAKDPISYQLGMLPREITDCLQPQFIARPKPKKIDFRKFLNNKDEKSLPCVKRRAIRPGDSCPVCLELFEQEDKHQNITYCRHGCGNCIHVRCMELIAKHQLESRNEWLQIICPLCRGDFGTMSELRSAKLSSNPIRKSNEDGKLASHTGYTCCSCDASPVIGNLYRCLQCTQVTFCHACVNSVSSTAIYHEGHGFAIKINEGDRWKPLPQFWRSRGGEELAKRRGRRLPPLVQNGHLKCEPHSDIVDGVRSLPPPALRVAVAVSRRRGGGIGNTPLQLLPTRRNIDCTAKAQPEAEGSGTVGGGRLFGLLVQPAARGACQSHQSRATPPPPAPAPAAASATAPASHCSRLQEGRTQQTQAARATQRQSVAGSGERGPCFGSSGAAFDGRADVSETVKRMFPPKYLGHGPPGDVQSSWRQLQPEVSGTAAECDVTRAARLVAAPPGGGLKVGAAVAAHRTALRGGAPLPEGQLHFTHTHLQESGARLLQNESVV</sequence>
<dbReference type="OrthoDB" id="8062037at2759"/>
<dbReference type="SUPFAM" id="SSF57850">
    <property type="entry name" value="RING/U-box"/>
    <property type="match status" value="2"/>
</dbReference>
<feature type="compositionally biased region" description="Low complexity" evidence="5">
    <location>
        <begin position="424"/>
        <end position="437"/>
    </location>
</feature>
<dbReference type="Gene3D" id="3.30.40.10">
    <property type="entry name" value="Zinc/RING finger domain, C3HC4 (zinc finger)"/>
    <property type="match status" value="1"/>
</dbReference>
<evidence type="ECO:0000313" key="9">
    <source>
        <dbReference type="Proteomes" id="UP000291343"/>
    </source>
</evidence>
<dbReference type="InterPro" id="IPR001841">
    <property type="entry name" value="Znf_RING"/>
</dbReference>